<dbReference type="FunFam" id="3.40.50.920:FF:000010">
    <property type="entry name" value="Pyruvate ferredoxin oxidoreductase, alpha subunit"/>
    <property type="match status" value="1"/>
</dbReference>
<dbReference type="SUPFAM" id="SSF52518">
    <property type="entry name" value="Thiamin diphosphate-binding fold (THDP-binding)"/>
    <property type="match status" value="1"/>
</dbReference>
<evidence type="ECO:0000313" key="5">
    <source>
        <dbReference type="Proteomes" id="UP000063234"/>
    </source>
</evidence>
<dbReference type="PANTHER" id="PTHR32154:SF0">
    <property type="entry name" value="PYRUVATE-FLAVODOXIN OXIDOREDUCTASE-RELATED"/>
    <property type="match status" value="1"/>
</dbReference>
<dbReference type="CDD" id="cd07034">
    <property type="entry name" value="TPP_PYR_PFOR_IOR-alpha_like"/>
    <property type="match status" value="1"/>
</dbReference>
<dbReference type="GO" id="GO:0019164">
    <property type="term" value="F:pyruvate synthase activity"/>
    <property type="evidence" value="ECO:0007669"/>
    <property type="project" value="UniProtKB-EC"/>
</dbReference>
<protein>
    <submittedName>
        <fullName evidence="4">Pyruvate ferredoxin oxidoreductase, alpha subunit</fullName>
        <ecNumber evidence="4">1.2.7.1</ecNumber>
    </submittedName>
</protein>
<dbReference type="EC" id="1.2.7.1" evidence="4"/>
<sequence length="408" mass="45228">MSKAVYNNGRGRGIAMKRVGVEVAIAIAEAAALAEVDVVSAYPITPQTHIVEHLAELVANGELDAEFITVESEHTAMSAALGASLTGARAFTSTSSQGLALMNEIVYITSSMRAPVVMALANRALSAPINIWNDHSDVMNERDTGWISIFANNGQEAYDLTYMAFKIGEHPDVLLPVMINFDGFILTHVIEPIVMFDKEDVEGFLPPYEPKFKLDPDNPVTMGPVGLPEIYTEVKKQQEEAIRNSRKVIDAVWKEFEERFGRKYQAVETYMADDAEIVLVTQGSVTEAAQVVVDEMRKKGKKWGVVELRLWRPFPFEDLEKVLCTNNVQCAVVLDRAISFGGQLGIVMSEVRSALYQKKNRPMVVGCTAGLGGRDIKFDEYVKMFELGEECLKEDKEPENVVIVGLRE</sequence>
<dbReference type="InterPro" id="IPR009014">
    <property type="entry name" value="Transketo_C/PFOR_II"/>
</dbReference>
<reference evidence="5" key="1">
    <citation type="journal article" date="2018" name="Science">
        <title>A primordial and reversible TCA cycle in a facultatively chemolithoautotrophic thermophile.</title>
        <authorList>
            <person name="Nunoura T."/>
            <person name="Chikaraishi Y."/>
            <person name="Izaki R."/>
            <person name="Suwa T."/>
            <person name="Sato T."/>
            <person name="Harada T."/>
            <person name="Mori K."/>
            <person name="Kato Y."/>
            <person name="Miyazaki M."/>
            <person name="Shimamura S."/>
            <person name="Yanagawa K."/>
            <person name="Shuto A."/>
            <person name="Ohkouchi N."/>
            <person name="Fujita N."/>
            <person name="Takaki Y."/>
            <person name="Atomi H."/>
            <person name="Takai K."/>
        </authorList>
    </citation>
    <scope>NUCLEOTIDE SEQUENCE [LARGE SCALE GENOMIC DNA]</scope>
    <source>
        <strain evidence="5">DSM 17441 / JCM 13301 / NBRC 103674 / ABI70S6</strain>
    </source>
</reference>
<dbReference type="InterPro" id="IPR050722">
    <property type="entry name" value="Pyruvate:ferred/Flavod_OxRd"/>
</dbReference>
<accession>A0A0S3QR93</accession>
<dbReference type="AlphaFoldDB" id="A0A0S3QR93"/>
<feature type="domain" description="Pyruvate:ferredoxin oxidoreductase core" evidence="3">
    <location>
        <begin position="275"/>
        <end position="380"/>
    </location>
</feature>
<evidence type="ECO:0000256" key="1">
    <source>
        <dbReference type="ARBA" id="ARBA00023002"/>
    </source>
</evidence>
<dbReference type="Pfam" id="PF01855">
    <property type="entry name" value="POR_N"/>
    <property type="match status" value="1"/>
</dbReference>
<keyword evidence="5" id="KW-1185">Reference proteome</keyword>
<dbReference type="PANTHER" id="PTHR32154">
    <property type="entry name" value="PYRUVATE-FLAVODOXIN OXIDOREDUCTASE-RELATED"/>
    <property type="match status" value="1"/>
</dbReference>
<dbReference type="STRING" id="1298851.TST_0018"/>
<organism evidence="4 5">
    <name type="scientific">Thermosulfidibacter takaii (strain DSM 17441 / JCM 13301 / NBRC 103674 / ABI70S6)</name>
    <dbReference type="NCBI Taxonomy" id="1298851"/>
    <lineage>
        <taxon>Bacteria</taxon>
        <taxon>Pseudomonadati</taxon>
        <taxon>Thermosulfidibacterota</taxon>
        <taxon>Thermosulfidibacteria</taxon>
        <taxon>Thermosulfidibacterales</taxon>
        <taxon>Thermosulfidibacteraceae</taxon>
    </lineage>
</organism>
<dbReference type="SUPFAM" id="SSF52922">
    <property type="entry name" value="TK C-terminal domain-like"/>
    <property type="match status" value="1"/>
</dbReference>
<dbReference type="InterPro" id="IPR033412">
    <property type="entry name" value="PFOR_II"/>
</dbReference>
<dbReference type="Gene3D" id="3.40.50.920">
    <property type="match status" value="1"/>
</dbReference>
<evidence type="ECO:0000259" key="2">
    <source>
        <dbReference type="Pfam" id="PF01855"/>
    </source>
</evidence>
<dbReference type="Proteomes" id="UP000063234">
    <property type="component" value="Chromosome"/>
</dbReference>
<dbReference type="InterPro" id="IPR029061">
    <property type="entry name" value="THDP-binding"/>
</dbReference>
<name>A0A0S3QR93_THET7</name>
<dbReference type="PATRIC" id="fig|1298851.3.peg.18"/>
<dbReference type="InterPro" id="IPR002880">
    <property type="entry name" value="Pyrv_Fd/Flavodoxin_OxRdtase_N"/>
</dbReference>
<dbReference type="KEGG" id="ttk:TST_0018"/>
<dbReference type="Pfam" id="PF17147">
    <property type="entry name" value="PFOR_II"/>
    <property type="match status" value="1"/>
</dbReference>
<dbReference type="Gene3D" id="3.40.50.970">
    <property type="match status" value="1"/>
</dbReference>
<evidence type="ECO:0000259" key="3">
    <source>
        <dbReference type="Pfam" id="PF17147"/>
    </source>
</evidence>
<feature type="domain" description="Pyruvate flavodoxin/ferredoxin oxidoreductase pyrimidine binding" evidence="2">
    <location>
        <begin position="29"/>
        <end position="252"/>
    </location>
</feature>
<gene>
    <name evidence="4" type="ORF">TST_0018</name>
</gene>
<proteinExistence type="predicted"/>
<dbReference type="FunFam" id="3.40.50.970:FF:000012">
    <property type="entry name" value="Pyruvate:ferredoxin (Flavodoxin) oxidoreductase"/>
    <property type="match status" value="1"/>
</dbReference>
<evidence type="ECO:0000313" key="4">
    <source>
        <dbReference type="EMBL" id="BAT70829.1"/>
    </source>
</evidence>
<dbReference type="GO" id="GO:0006979">
    <property type="term" value="P:response to oxidative stress"/>
    <property type="evidence" value="ECO:0007669"/>
    <property type="project" value="TreeGrafter"/>
</dbReference>
<keyword evidence="1 4" id="KW-0560">Oxidoreductase</keyword>
<dbReference type="EMBL" id="AP013035">
    <property type="protein sequence ID" value="BAT70829.1"/>
    <property type="molecule type" value="Genomic_DNA"/>
</dbReference>
<keyword evidence="4" id="KW-0670">Pyruvate</keyword>